<dbReference type="AlphaFoldDB" id="A0A6G0MXY9"/>
<dbReference type="EMBL" id="QXGC01002432">
    <property type="protein sequence ID" value="KAE9186210.1"/>
    <property type="molecule type" value="Genomic_DNA"/>
</dbReference>
<evidence type="ECO:0008006" key="4">
    <source>
        <dbReference type="Google" id="ProtNLM"/>
    </source>
</evidence>
<protein>
    <recommendedName>
        <fullName evidence="4">Secreted protein</fullName>
    </recommendedName>
</protein>
<evidence type="ECO:0000313" key="3">
    <source>
        <dbReference type="Proteomes" id="UP000476176"/>
    </source>
</evidence>
<reference evidence="2 3" key="1">
    <citation type="submission" date="2018-09" db="EMBL/GenBank/DDBJ databases">
        <title>Genomic investigation of the strawberry pathogen Phytophthora fragariae indicates pathogenicity is determined by transcriptional variation in three key races.</title>
        <authorList>
            <person name="Adams T.M."/>
            <person name="Armitage A.D."/>
            <person name="Sobczyk M.K."/>
            <person name="Bates H.J."/>
            <person name="Dunwell J.M."/>
            <person name="Nellist C.F."/>
            <person name="Harrison R.J."/>
        </authorList>
    </citation>
    <scope>NUCLEOTIDE SEQUENCE [LARGE SCALE GENOMIC DNA]</scope>
    <source>
        <strain evidence="2 3">BC-23</strain>
    </source>
</reference>
<evidence type="ECO:0000313" key="2">
    <source>
        <dbReference type="EMBL" id="KAE9186210.1"/>
    </source>
</evidence>
<evidence type="ECO:0000256" key="1">
    <source>
        <dbReference type="SAM" id="SignalP"/>
    </source>
</evidence>
<feature type="chain" id="PRO_5026220753" description="Secreted protein" evidence="1">
    <location>
        <begin position="19"/>
        <end position="65"/>
    </location>
</feature>
<accession>A0A6G0MXY9</accession>
<gene>
    <name evidence="2" type="ORF">PF004_g23147</name>
</gene>
<sequence length="65" mass="6727">MMPGLGLVLRVGLWGCGADKATVLTCCMLGERGGCGADKATVLTCCMVGSTAKDDIVVYSKHKYA</sequence>
<keyword evidence="1" id="KW-0732">Signal</keyword>
<proteinExistence type="predicted"/>
<feature type="signal peptide" evidence="1">
    <location>
        <begin position="1"/>
        <end position="18"/>
    </location>
</feature>
<organism evidence="2 3">
    <name type="scientific">Phytophthora fragariae</name>
    <dbReference type="NCBI Taxonomy" id="53985"/>
    <lineage>
        <taxon>Eukaryota</taxon>
        <taxon>Sar</taxon>
        <taxon>Stramenopiles</taxon>
        <taxon>Oomycota</taxon>
        <taxon>Peronosporomycetes</taxon>
        <taxon>Peronosporales</taxon>
        <taxon>Peronosporaceae</taxon>
        <taxon>Phytophthora</taxon>
    </lineage>
</organism>
<name>A0A6G0MXY9_9STRA</name>
<comment type="caution">
    <text evidence="2">The sequence shown here is derived from an EMBL/GenBank/DDBJ whole genome shotgun (WGS) entry which is preliminary data.</text>
</comment>
<dbReference type="Proteomes" id="UP000476176">
    <property type="component" value="Unassembled WGS sequence"/>
</dbReference>